<accession>A0ABV0EL63</accession>
<evidence type="ECO:0000256" key="1">
    <source>
        <dbReference type="SAM" id="SignalP"/>
    </source>
</evidence>
<feature type="signal peptide" evidence="1">
    <location>
        <begin position="1"/>
        <end position="23"/>
    </location>
</feature>
<organism evidence="3 4">
    <name type="scientific">Candidatus Enterococcus ferrettii</name>
    <dbReference type="NCBI Taxonomy" id="2815324"/>
    <lineage>
        <taxon>Bacteria</taxon>
        <taxon>Bacillati</taxon>
        <taxon>Bacillota</taxon>
        <taxon>Bacilli</taxon>
        <taxon>Lactobacillales</taxon>
        <taxon>Enterococcaceae</taxon>
        <taxon>Enterococcus</taxon>
    </lineage>
</organism>
<evidence type="ECO:0000259" key="2">
    <source>
        <dbReference type="Pfam" id="PF13731"/>
    </source>
</evidence>
<comment type="caution">
    <text evidence="3">The sequence shown here is derived from an EMBL/GenBank/DDBJ whole genome shotgun (WGS) entry which is preliminary data.</text>
</comment>
<dbReference type="RefSeq" id="WP_207704852.1">
    <property type="nucleotide sequence ID" value="NZ_JAFREL020000001.1"/>
</dbReference>
<evidence type="ECO:0000313" key="3">
    <source>
        <dbReference type="EMBL" id="MEO1769324.1"/>
    </source>
</evidence>
<keyword evidence="1" id="KW-0732">Signal</keyword>
<dbReference type="Proteomes" id="UP000664357">
    <property type="component" value="Unassembled WGS sequence"/>
</dbReference>
<feature type="chain" id="PRO_5045531594" description="WxL domain-containing protein" evidence="1">
    <location>
        <begin position="24"/>
        <end position="236"/>
    </location>
</feature>
<dbReference type="InterPro" id="IPR027994">
    <property type="entry name" value="WxL_dom"/>
</dbReference>
<reference evidence="3 4" key="1">
    <citation type="submission" date="2024-02" db="EMBL/GenBank/DDBJ databases">
        <title>The Genome Sequence of Enterococcus sp. DIV0159.</title>
        <authorList>
            <person name="Earl A."/>
            <person name="Manson A."/>
            <person name="Gilmore M."/>
            <person name="Sanders J."/>
            <person name="Shea T."/>
            <person name="Howe W."/>
            <person name="Livny J."/>
            <person name="Cuomo C."/>
            <person name="Neafsey D."/>
            <person name="Birren B."/>
        </authorList>
    </citation>
    <scope>NUCLEOTIDE SEQUENCE [LARGE SCALE GENOMIC DNA]</scope>
    <source>
        <strain evidence="3 4">665A</strain>
    </source>
</reference>
<evidence type="ECO:0000313" key="4">
    <source>
        <dbReference type="Proteomes" id="UP000664357"/>
    </source>
</evidence>
<dbReference type="EMBL" id="JAFREL020000001">
    <property type="protein sequence ID" value="MEO1769324.1"/>
    <property type="molecule type" value="Genomic_DNA"/>
</dbReference>
<gene>
    <name evidence="3" type="ORF">JZO67_001275</name>
</gene>
<feature type="domain" description="WxL" evidence="2">
    <location>
        <begin position="26"/>
        <end position="234"/>
    </location>
</feature>
<protein>
    <recommendedName>
        <fullName evidence="2">WxL domain-containing protein</fullName>
    </recommendedName>
</protein>
<sequence>MNKKIISFGFCLLILLFPGVVFAQLDNYQTSGLLAVTANEGETALLNPLNPAQEVIVKDPISGASFSNGEKGLLTIDYISNFKFSEYEKTRDGQLSFHSEKQPAVIKETQQEEDLPLFIQISDTRGQLGGWELLLHQDHQFTSDQMNVLNGAQVELGEGRLNDNSTGHQEDIVPAMLLHPDGEAVYVTDSSKFQGTTAFVYWKPTAVHLTVPSQSDKGDSNYRTSFHWQLADVPQA</sequence>
<keyword evidence="4" id="KW-1185">Reference proteome</keyword>
<name>A0ABV0EL63_9ENTE</name>
<dbReference type="Pfam" id="PF13731">
    <property type="entry name" value="WxL"/>
    <property type="match status" value="1"/>
</dbReference>
<proteinExistence type="predicted"/>